<feature type="coiled-coil region" evidence="1">
    <location>
        <begin position="18"/>
        <end position="45"/>
    </location>
</feature>
<dbReference type="EMBL" id="SMAN01000008">
    <property type="protein sequence ID" value="TCT22647.1"/>
    <property type="molecule type" value="Genomic_DNA"/>
</dbReference>
<accession>A0A4R3N2X2</accession>
<evidence type="ECO:0000313" key="6">
    <source>
        <dbReference type="Proteomes" id="UP000294650"/>
    </source>
</evidence>
<evidence type="ECO:0000256" key="1">
    <source>
        <dbReference type="SAM" id="Coils"/>
    </source>
</evidence>
<protein>
    <submittedName>
        <fullName evidence="5">Xaa-Pro dipeptidase</fullName>
    </submittedName>
</protein>
<dbReference type="PANTHER" id="PTHR46112">
    <property type="entry name" value="AMINOPEPTIDASE"/>
    <property type="match status" value="1"/>
</dbReference>
<dbReference type="Gene3D" id="3.40.350.10">
    <property type="entry name" value="Creatinase/prolidase N-terminal domain"/>
    <property type="match status" value="1"/>
</dbReference>
<evidence type="ECO:0000256" key="2">
    <source>
        <dbReference type="SAM" id="MobiDB-lite"/>
    </source>
</evidence>
<dbReference type="SUPFAM" id="SSF53092">
    <property type="entry name" value="Creatinase/prolidase N-terminal domain"/>
    <property type="match status" value="1"/>
</dbReference>
<comment type="caution">
    <text evidence="5">The sequence shown here is derived from an EMBL/GenBank/DDBJ whole genome shotgun (WGS) entry which is preliminary data.</text>
</comment>
<evidence type="ECO:0000259" key="3">
    <source>
        <dbReference type="Pfam" id="PF00557"/>
    </source>
</evidence>
<evidence type="ECO:0000313" key="5">
    <source>
        <dbReference type="EMBL" id="TCT22647.1"/>
    </source>
</evidence>
<sequence>MSESSFRHSAEGNGKGVLVVLSFELAEYQERLRNVKEKMAAEGIDVLLVSDPANMNYLSGYDAWSFYVHQLLIIILDEDQPFWVGRGMDAKGAEYTTWLDNNHIIPYADHYVHSESRHPMDFIAQILTDIGQSKSAIGVEMDAYYFTAACMERLRKGLPDARFKNANVLVNWVRLIKSPCEIQYIRKAAILADLAMQKAVDTIDVGVRECDVVANIYHAQISGTDQFGGDYPAIVPMLPSGEQTSTPHLTWSDSRYKVGDSVIIELAGCYKRYHCPMARTVVLHSPTPRELDLSKVVLEGLNETLDSIKPGMTCEEVERIWRKSIEKNGYQKESRIGYSTGLSYPPDWGERTASLRPGDLTILEPNMVFHLIPGIWLDDCGVEISQTFRVTENGIETLTCFPRKFIKKDNGFRQTPVSNMKVISDEGMNQNRNNKQDPLLKEGEPNEYF</sequence>
<dbReference type="Pfam" id="PF01321">
    <property type="entry name" value="Creatinase_N"/>
    <property type="match status" value="1"/>
</dbReference>
<keyword evidence="6" id="KW-1185">Reference proteome</keyword>
<organism evidence="5 6">
    <name type="scientific">Melghiribacillus thermohalophilus</name>
    <dbReference type="NCBI Taxonomy" id="1324956"/>
    <lineage>
        <taxon>Bacteria</taxon>
        <taxon>Bacillati</taxon>
        <taxon>Bacillota</taxon>
        <taxon>Bacilli</taxon>
        <taxon>Bacillales</taxon>
        <taxon>Bacillaceae</taxon>
        <taxon>Melghiribacillus</taxon>
    </lineage>
</organism>
<reference evidence="5 6" key="1">
    <citation type="submission" date="2019-03" db="EMBL/GenBank/DDBJ databases">
        <title>Genomic Encyclopedia of Type Strains, Phase IV (KMG-IV): sequencing the most valuable type-strain genomes for metagenomic binning, comparative biology and taxonomic classification.</title>
        <authorList>
            <person name="Goeker M."/>
        </authorList>
    </citation>
    <scope>NUCLEOTIDE SEQUENCE [LARGE SCALE GENOMIC DNA]</scope>
    <source>
        <strain evidence="5 6">DSM 25894</strain>
    </source>
</reference>
<dbReference type="AlphaFoldDB" id="A0A4R3N2X2"/>
<feature type="domain" description="Peptidase M24" evidence="3">
    <location>
        <begin position="184"/>
        <end position="392"/>
    </location>
</feature>
<dbReference type="Gene3D" id="3.90.230.10">
    <property type="entry name" value="Creatinase/methionine aminopeptidase superfamily"/>
    <property type="match status" value="1"/>
</dbReference>
<dbReference type="InterPro" id="IPR050659">
    <property type="entry name" value="Peptidase_M24B"/>
</dbReference>
<dbReference type="InterPro" id="IPR000994">
    <property type="entry name" value="Pept_M24"/>
</dbReference>
<feature type="region of interest" description="Disordered" evidence="2">
    <location>
        <begin position="423"/>
        <end position="449"/>
    </location>
</feature>
<feature type="domain" description="Creatinase N-terminal" evidence="4">
    <location>
        <begin position="31"/>
        <end position="176"/>
    </location>
</feature>
<dbReference type="InterPro" id="IPR029149">
    <property type="entry name" value="Creatin/AminoP/Spt16_N"/>
</dbReference>
<dbReference type="PANTHER" id="PTHR46112:SF2">
    <property type="entry name" value="XAA-PRO AMINOPEPTIDASE P-RELATED"/>
    <property type="match status" value="1"/>
</dbReference>
<dbReference type="InterPro" id="IPR000587">
    <property type="entry name" value="Creatinase_N"/>
</dbReference>
<dbReference type="Pfam" id="PF00557">
    <property type="entry name" value="Peptidase_M24"/>
    <property type="match status" value="1"/>
</dbReference>
<gene>
    <name evidence="5" type="ORF">EDD68_10867</name>
</gene>
<feature type="compositionally biased region" description="Basic and acidic residues" evidence="2">
    <location>
        <begin position="434"/>
        <end position="449"/>
    </location>
</feature>
<dbReference type="InterPro" id="IPR036005">
    <property type="entry name" value="Creatinase/aminopeptidase-like"/>
</dbReference>
<name>A0A4R3N2X2_9BACI</name>
<evidence type="ECO:0000259" key="4">
    <source>
        <dbReference type="Pfam" id="PF01321"/>
    </source>
</evidence>
<dbReference type="Proteomes" id="UP000294650">
    <property type="component" value="Unassembled WGS sequence"/>
</dbReference>
<dbReference type="SUPFAM" id="SSF55920">
    <property type="entry name" value="Creatinase/aminopeptidase"/>
    <property type="match status" value="1"/>
</dbReference>
<keyword evidence="1" id="KW-0175">Coiled coil</keyword>
<proteinExistence type="predicted"/>
<dbReference type="CDD" id="cd01066">
    <property type="entry name" value="APP_MetAP"/>
    <property type="match status" value="1"/>
</dbReference>